<accession>A0A2T2WDH8</accession>
<dbReference type="EMBL" id="PXYV01000070">
    <property type="protein sequence ID" value="PSR20305.1"/>
    <property type="molecule type" value="Genomic_DNA"/>
</dbReference>
<feature type="transmembrane region" description="Helical" evidence="5">
    <location>
        <begin position="345"/>
        <end position="363"/>
    </location>
</feature>
<dbReference type="InterPro" id="IPR050367">
    <property type="entry name" value="APC_superfamily"/>
</dbReference>
<dbReference type="Proteomes" id="UP000241848">
    <property type="component" value="Unassembled WGS sequence"/>
</dbReference>
<keyword evidence="4 5" id="KW-0472">Membrane</keyword>
<reference evidence="7 8" key="1">
    <citation type="journal article" date="2014" name="BMC Genomics">
        <title>Comparison of environmental and isolate Sulfobacillus genomes reveals diverse carbon, sulfur, nitrogen, and hydrogen metabolisms.</title>
        <authorList>
            <person name="Justice N.B."/>
            <person name="Norman A."/>
            <person name="Brown C.T."/>
            <person name="Singh A."/>
            <person name="Thomas B.C."/>
            <person name="Banfield J.F."/>
        </authorList>
    </citation>
    <scope>NUCLEOTIDE SEQUENCE [LARGE SCALE GENOMIC DNA]</scope>
    <source>
        <strain evidence="7">AMDSBA3</strain>
    </source>
</reference>
<evidence type="ECO:0000313" key="8">
    <source>
        <dbReference type="Proteomes" id="UP000241848"/>
    </source>
</evidence>
<evidence type="ECO:0000256" key="2">
    <source>
        <dbReference type="ARBA" id="ARBA00022692"/>
    </source>
</evidence>
<dbReference type="PIRSF" id="PIRSF006060">
    <property type="entry name" value="AA_transporter"/>
    <property type="match status" value="1"/>
</dbReference>
<evidence type="ECO:0000256" key="1">
    <source>
        <dbReference type="ARBA" id="ARBA00004141"/>
    </source>
</evidence>
<feature type="transmembrane region" description="Helical" evidence="5">
    <location>
        <begin position="136"/>
        <end position="156"/>
    </location>
</feature>
<evidence type="ECO:0000259" key="6">
    <source>
        <dbReference type="Pfam" id="PF00324"/>
    </source>
</evidence>
<dbReference type="AlphaFoldDB" id="A0A2T2WDH8"/>
<feature type="transmembrane region" description="Helical" evidence="5">
    <location>
        <begin position="369"/>
        <end position="390"/>
    </location>
</feature>
<evidence type="ECO:0000256" key="4">
    <source>
        <dbReference type="ARBA" id="ARBA00023136"/>
    </source>
</evidence>
<dbReference type="InterPro" id="IPR004841">
    <property type="entry name" value="AA-permease/SLC12A_dom"/>
</dbReference>
<evidence type="ECO:0000256" key="3">
    <source>
        <dbReference type="ARBA" id="ARBA00022989"/>
    </source>
</evidence>
<proteinExistence type="predicted"/>
<gene>
    <name evidence="7" type="ORF">C7B45_15505</name>
</gene>
<name>A0A2T2WDH8_9FIRM</name>
<dbReference type="GO" id="GO:0016020">
    <property type="term" value="C:membrane"/>
    <property type="evidence" value="ECO:0007669"/>
    <property type="project" value="UniProtKB-SubCell"/>
</dbReference>
<sequence>MQEAADVGDSSTQMKKGAVGLWEAVFQSFSFVGPAGDVAILLVGTAAFALGATPLAVLIAWALYGLWMVVPIEFAKKIVNAGSFYAYSAQGLTAGGGVLALWYWMGENLTGPAFGVLGLSGFIYLLSTTLSKTGWVWIPIAVATLGFGVVLSYRGIRPSLQYTQWTGFLEIAFLVVGAIIIVIKVGAHNTLAPFTLGPLHGAFEPLFLGVVFSVLDFTGLGTATTISEEVRNSRKLVGRAIIIAWILSGIALILPSYALTVGWGVHAMPTYATSPDPGLIVFRHYLGNLGWILLILFTINSYLNYMVAKVNAVSRIWYSAGRDGVLFNRLAKIHPVFKTPYRTTMFFFVIILVIDMIAGLILGPTEAGIWLLTIAGVSIIAVHIVANTALTVYMNRIKAFKWFTHGVIPSAATIIGLVVIWYSVYPIPKGPVGVAVIVAIAWLIVGFGVAYYISRRHGESLRAAGSSRED</sequence>
<organism evidence="7 8">
    <name type="scientific">Sulfobacillus acidophilus</name>
    <dbReference type="NCBI Taxonomy" id="53633"/>
    <lineage>
        <taxon>Bacteria</taxon>
        <taxon>Bacillati</taxon>
        <taxon>Bacillota</taxon>
        <taxon>Clostridia</taxon>
        <taxon>Eubacteriales</taxon>
        <taxon>Clostridiales Family XVII. Incertae Sedis</taxon>
        <taxon>Sulfobacillus</taxon>
    </lineage>
</organism>
<keyword evidence="3 5" id="KW-1133">Transmembrane helix</keyword>
<feature type="transmembrane region" description="Helical" evidence="5">
    <location>
        <begin position="402"/>
        <end position="424"/>
    </location>
</feature>
<dbReference type="GO" id="GO:0055085">
    <property type="term" value="P:transmembrane transport"/>
    <property type="evidence" value="ECO:0007669"/>
    <property type="project" value="InterPro"/>
</dbReference>
<protein>
    <submittedName>
        <fullName evidence="7">APC family permease</fullName>
    </submittedName>
</protein>
<comment type="subcellular location">
    <subcellularLocation>
        <location evidence="1">Membrane</location>
        <topology evidence="1">Multi-pass membrane protein</topology>
    </subcellularLocation>
</comment>
<feature type="transmembrane region" description="Helical" evidence="5">
    <location>
        <begin position="285"/>
        <end position="305"/>
    </location>
</feature>
<evidence type="ECO:0000256" key="5">
    <source>
        <dbReference type="SAM" id="Phobius"/>
    </source>
</evidence>
<feature type="transmembrane region" description="Helical" evidence="5">
    <location>
        <begin position="430"/>
        <end position="453"/>
    </location>
</feature>
<feature type="transmembrane region" description="Helical" evidence="5">
    <location>
        <begin position="168"/>
        <end position="186"/>
    </location>
</feature>
<comment type="caution">
    <text evidence="7">The sequence shown here is derived from an EMBL/GenBank/DDBJ whole genome shotgun (WGS) entry which is preliminary data.</text>
</comment>
<feature type="transmembrane region" description="Helical" evidence="5">
    <location>
        <begin position="206"/>
        <end position="224"/>
    </location>
</feature>
<dbReference type="Pfam" id="PF00324">
    <property type="entry name" value="AA_permease"/>
    <property type="match status" value="1"/>
</dbReference>
<dbReference type="PANTHER" id="PTHR42770">
    <property type="entry name" value="AMINO ACID TRANSPORTER-RELATED"/>
    <property type="match status" value="1"/>
</dbReference>
<feature type="transmembrane region" description="Helical" evidence="5">
    <location>
        <begin position="84"/>
        <end position="104"/>
    </location>
</feature>
<evidence type="ECO:0000313" key="7">
    <source>
        <dbReference type="EMBL" id="PSR20305.1"/>
    </source>
</evidence>
<keyword evidence="2 5" id="KW-0812">Transmembrane</keyword>
<feature type="transmembrane region" description="Helical" evidence="5">
    <location>
        <begin position="236"/>
        <end position="265"/>
    </location>
</feature>
<feature type="transmembrane region" description="Helical" evidence="5">
    <location>
        <begin position="38"/>
        <end position="64"/>
    </location>
</feature>
<dbReference type="Gene3D" id="1.20.1740.10">
    <property type="entry name" value="Amino acid/polyamine transporter I"/>
    <property type="match status" value="1"/>
</dbReference>
<dbReference type="PANTHER" id="PTHR42770:SF11">
    <property type="entry name" value="INNER MEMBRANE TRANSPORT PROTEIN YBAT"/>
    <property type="match status" value="1"/>
</dbReference>
<feature type="domain" description="Amino acid permease/ SLC12A" evidence="6">
    <location>
        <begin position="32"/>
        <end position="451"/>
    </location>
</feature>